<evidence type="ECO:0000313" key="3">
    <source>
        <dbReference type="Proteomes" id="UP001642409"/>
    </source>
</evidence>
<proteinExistence type="predicted"/>
<keyword evidence="3" id="KW-1185">Reference proteome</keyword>
<dbReference type="EMBL" id="CATOUU010000248">
    <property type="protein sequence ID" value="CAI9922417.1"/>
    <property type="molecule type" value="Genomic_DNA"/>
</dbReference>
<dbReference type="Proteomes" id="UP001642409">
    <property type="component" value="Unassembled WGS sequence"/>
</dbReference>
<protein>
    <submittedName>
        <fullName evidence="2">Hypothetical_protein</fullName>
    </submittedName>
</protein>
<gene>
    <name evidence="1" type="ORF">HINF_LOCUS10062</name>
    <name evidence="2" type="ORF">HINF_LOCUS11179</name>
</gene>
<sequence>MKAHKFELAVARVIRNITGQCVSTSQEIFNAFTAIPCRKNIWMLVSDYYGCIPQEAHDFYHNMWSKQFSDSFTEFKQELHQLVELQIAAQDITSSITKQVISMFLEAHPEKHFHKLSFNQYVHHYIARLQKQPKPNKSECSQKTESQYSEVTVSDIQALLKYIQVM</sequence>
<reference evidence="1" key="1">
    <citation type="submission" date="2023-06" db="EMBL/GenBank/DDBJ databases">
        <authorList>
            <person name="Kurt Z."/>
        </authorList>
    </citation>
    <scope>NUCLEOTIDE SEQUENCE</scope>
</reference>
<dbReference type="EMBL" id="CAXDID020000024">
    <property type="protein sequence ID" value="CAL5990088.1"/>
    <property type="molecule type" value="Genomic_DNA"/>
</dbReference>
<evidence type="ECO:0000313" key="2">
    <source>
        <dbReference type="EMBL" id="CAL5990088.1"/>
    </source>
</evidence>
<organism evidence="1">
    <name type="scientific">Hexamita inflata</name>
    <dbReference type="NCBI Taxonomy" id="28002"/>
    <lineage>
        <taxon>Eukaryota</taxon>
        <taxon>Metamonada</taxon>
        <taxon>Diplomonadida</taxon>
        <taxon>Hexamitidae</taxon>
        <taxon>Hexamitinae</taxon>
        <taxon>Hexamita</taxon>
    </lineage>
</organism>
<evidence type="ECO:0000313" key="1">
    <source>
        <dbReference type="EMBL" id="CAI9922417.1"/>
    </source>
</evidence>
<dbReference type="AlphaFoldDB" id="A0AA86NLH7"/>
<accession>A0AA86NLH7</accession>
<comment type="caution">
    <text evidence="1">The sequence shown here is derived from an EMBL/GenBank/DDBJ whole genome shotgun (WGS) entry which is preliminary data.</text>
</comment>
<name>A0AA86NLH7_9EUKA</name>
<reference evidence="2 3" key="2">
    <citation type="submission" date="2024-07" db="EMBL/GenBank/DDBJ databases">
        <authorList>
            <person name="Akdeniz Z."/>
        </authorList>
    </citation>
    <scope>NUCLEOTIDE SEQUENCE [LARGE SCALE GENOMIC DNA]</scope>
</reference>